<feature type="domain" description="Bacterial Ig-like" evidence="1">
    <location>
        <begin position="87"/>
        <end position="194"/>
    </location>
</feature>
<reference evidence="2 3" key="1">
    <citation type="submission" date="2024-02" db="EMBL/GenBank/DDBJ databases">
        <title>Whole genome sequencing of Parabacteroides sp. AD58.</title>
        <authorList>
            <person name="Chaplin A.V."/>
            <person name="Pikina A.P."/>
            <person name="Sokolova S.R."/>
            <person name="Korostin D.O."/>
            <person name="Efimov B.A."/>
        </authorList>
    </citation>
    <scope>NUCLEOTIDE SEQUENCE [LARGE SCALE GENOMIC DNA]</scope>
    <source>
        <strain evidence="2 3">AD58</strain>
    </source>
</reference>
<feature type="domain" description="Bacterial Ig-like" evidence="1">
    <location>
        <begin position="285"/>
        <end position="377"/>
    </location>
</feature>
<dbReference type="RefSeq" id="WP_251967104.1">
    <property type="nucleotide sequence ID" value="NZ_CP146284.1"/>
</dbReference>
<keyword evidence="3" id="KW-1185">Reference proteome</keyword>
<dbReference type="Pfam" id="PF20251">
    <property type="entry name" value="Big_14"/>
    <property type="match status" value="2"/>
</dbReference>
<organism evidence="2 3">
    <name type="scientific">Parabacteroides absconsus</name>
    <dbReference type="NCBI Taxonomy" id="2951805"/>
    <lineage>
        <taxon>Bacteria</taxon>
        <taxon>Pseudomonadati</taxon>
        <taxon>Bacteroidota</taxon>
        <taxon>Bacteroidia</taxon>
        <taxon>Bacteroidales</taxon>
        <taxon>Tannerellaceae</taxon>
        <taxon>Parabacteroides</taxon>
    </lineage>
</organism>
<protein>
    <submittedName>
        <fullName evidence="2">Immunoglobulin-like domain-containing protein</fullName>
    </submittedName>
</protein>
<evidence type="ECO:0000313" key="2">
    <source>
        <dbReference type="EMBL" id="WWV67542.1"/>
    </source>
</evidence>
<gene>
    <name evidence="2" type="ORF">NEE14_006150</name>
</gene>
<name>A0ABZ2ISH1_9BACT</name>
<evidence type="ECO:0000259" key="1">
    <source>
        <dbReference type="Pfam" id="PF20251"/>
    </source>
</evidence>
<dbReference type="Proteomes" id="UP001320603">
    <property type="component" value="Chromosome"/>
</dbReference>
<sequence length="395" mass="45387">MKTMIVFLTCIFIVGCASKSKQKVEGASEASINNTVEKNDTLELLSDNQQEVTIKESEKQEQLSGTMTYKLKPIPRDIPTGQAINSDSLSMRTEYDYYPLSTTKIKVIITNLSHHEYECGESYSLAYFDEQRNTWETLPTNPIINNILWIFVPENPTHEQTIELYTSEIPNRPGKYRIYKAFNRETKVAYAEFELVDKKGVKRLRERIDNYWRKNRMVSNDTTAQNIHSTWIQNDDGDTIYVGLMNNTPHFQEMFRRKVVSYSAVSHGAIRYNVPFTQSASSDTLHVTMRTELPVYPVGTEVVSVELTNNNPGILFFGEQYHVVRKEGNRWVFLYDGGVWNDLGHGLKQGGTSHFKARLRPVVNDNKPGIYKVIKEVGFSGSSQKWFMGAEFRIK</sequence>
<dbReference type="InterPro" id="IPR046878">
    <property type="entry name" value="Big_14"/>
</dbReference>
<evidence type="ECO:0000313" key="3">
    <source>
        <dbReference type="Proteomes" id="UP001320603"/>
    </source>
</evidence>
<proteinExistence type="predicted"/>
<accession>A0ABZ2ISH1</accession>
<dbReference type="PROSITE" id="PS51257">
    <property type="entry name" value="PROKAR_LIPOPROTEIN"/>
    <property type="match status" value="1"/>
</dbReference>
<dbReference type="EMBL" id="CP146284">
    <property type="protein sequence ID" value="WWV67542.1"/>
    <property type="molecule type" value="Genomic_DNA"/>
</dbReference>